<sequence>MKKNQKYAVLLLRIALAAGFLSAVSSRLGLWGTQSSGWENFLTYTEQVNSFVPKNWIPTIAIASTLLETLLAILLFIGYQTKFAAVGAAILTFGFALAMTYSFGAKEPLDYSVFTFSMAAFLLSTVEKYHWSLDEILSKNKTN</sequence>
<organism evidence="7 9">
    <name type="scientific">Flavobacterium tructae</name>
    <dbReference type="NCBI Taxonomy" id="1114873"/>
    <lineage>
        <taxon>Bacteria</taxon>
        <taxon>Pseudomonadati</taxon>
        <taxon>Bacteroidota</taxon>
        <taxon>Flavobacteriia</taxon>
        <taxon>Flavobacteriales</taxon>
        <taxon>Flavobacteriaceae</taxon>
        <taxon>Flavobacterium</taxon>
    </lineage>
</organism>
<protein>
    <submittedName>
        <fullName evidence="7">DoxX protein</fullName>
    </submittedName>
</protein>
<gene>
    <name evidence="8" type="ORF">B0A71_07180</name>
    <name evidence="7" type="ORF">BHE19_15790</name>
</gene>
<dbReference type="EMBL" id="MUHG01000013">
    <property type="protein sequence ID" value="OXB20571.1"/>
    <property type="molecule type" value="Genomic_DNA"/>
</dbReference>
<feature type="transmembrane region" description="Helical" evidence="5">
    <location>
        <begin position="83"/>
        <end position="103"/>
    </location>
</feature>
<keyword evidence="3 5" id="KW-1133">Transmembrane helix</keyword>
<dbReference type="Proteomes" id="UP000198319">
    <property type="component" value="Unassembled WGS sequence"/>
</dbReference>
<evidence type="ECO:0000313" key="8">
    <source>
        <dbReference type="EMBL" id="OXB20571.1"/>
    </source>
</evidence>
<feature type="transmembrane region" description="Helical" evidence="5">
    <location>
        <begin position="56"/>
        <end position="76"/>
    </location>
</feature>
<dbReference type="Proteomes" id="UP000180252">
    <property type="component" value="Unassembled WGS sequence"/>
</dbReference>
<accession>A0A1S1J2N8</accession>
<dbReference type="EMBL" id="MIKE01000026">
    <property type="protein sequence ID" value="OHT43804.1"/>
    <property type="molecule type" value="Genomic_DNA"/>
</dbReference>
<evidence type="ECO:0000313" key="7">
    <source>
        <dbReference type="EMBL" id="OHT43804.1"/>
    </source>
</evidence>
<evidence type="ECO:0000256" key="1">
    <source>
        <dbReference type="ARBA" id="ARBA00004141"/>
    </source>
</evidence>
<dbReference type="InterPro" id="IPR009908">
    <property type="entry name" value="Methylamine_util_MauE"/>
</dbReference>
<keyword evidence="4 5" id="KW-0472">Membrane</keyword>
<keyword evidence="2 5" id="KW-0812">Transmembrane</keyword>
<reference evidence="9" key="2">
    <citation type="submission" date="2016-09" db="EMBL/GenBank/DDBJ databases">
        <authorList>
            <person name="Chen S."/>
            <person name="Walker E."/>
        </authorList>
    </citation>
    <scope>NUCLEOTIDE SEQUENCE [LARGE SCALE GENOMIC DNA]</scope>
    <source>
        <strain evidence="9">MSU</strain>
    </source>
</reference>
<name>A0A1S1J2N8_9FLAO</name>
<evidence type="ECO:0000256" key="5">
    <source>
        <dbReference type="SAM" id="Phobius"/>
    </source>
</evidence>
<comment type="caution">
    <text evidence="7">The sequence shown here is derived from an EMBL/GenBank/DDBJ whole genome shotgun (WGS) entry which is preliminary data.</text>
</comment>
<dbReference type="AlphaFoldDB" id="A0A1S1J2N8"/>
<evidence type="ECO:0000313" key="10">
    <source>
        <dbReference type="Proteomes" id="UP000198319"/>
    </source>
</evidence>
<evidence type="ECO:0000256" key="4">
    <source>
        <dbReference type="ARBA" id="ARBA00023136"/>
    </source>
</evidence>
<feature type="domain" description="Methylamine utilisation protein MauE" evidence="6">
    <location>
        <begin position="6"/>
        <end position="104"/>
    </location>
</feature>
<dbReference type="Pfam" id="PF07291">
    <property type="entry name" value="MauE"/>
    <property type="match status" value="1"/>
</dbReference>
<dbReference type="STRING" id="1278819.BHE19_15790"/>
<dbReference type="GO" id="GO:0016020">
    <property type="term" value="C:membrane"/>
    <property type="evidence" value="ECO:0007669"/>
    <property type="project" value="UniProtKB-SubCell"/>
</dbReference>
<dbReference type="RefSeq" id="WP_070908243.1">
    <property type="nucleotide sequence ID" value="NZ_MIKE01000026.1"/>
</dbReference>
<comment type="subcellular location">
    <subcellularLocation>
        <location evidence="1">Membrane</location>
        <topology evidence="1">Multi-pass membrane protein</topology>
    </subcellularLocation>
</comment>
<evidence type="ECO:0000256" key="2">
    <source>
        <dbReference type="ARBA" id="ARBA00022692"/>
    </source>
</evidence>
<dbReference type="OrthoDB" id="676158at2"/>
<evidence type="ECO:0000259" key="6">
    <source>
        <dbReference type="Pfam" id="PF07291"/>
    </source>
</evidence>
<dbReference type="GO" id="GO:0030416">
    <property type="term" value="P:methylamine metabolic process"/>
    <property type="evidence" value="ECO:0007669"/>
    <property type="project" value="InterPro"/>
</dbReference>
<proteinExistence type="predicted"/>
<reference evidence="7" key="1">
    <citation type="submission" date="2016-09" db="EMBL/GenBank/DDBJ databases">
        <authorList>
            <person name="Capua I."/>
            <person name="De Benedictis P."/>
            <person name="Joannis T."/>
            <person name="Lombin L.H."/>
            <person name="Cattoli G."/>
        </authorList>
    </citation>
    <scope>NUCLEOTIDE SEQUENCE [LARGE SCALE GENOMIC DNA]</scope>
    <source>
        <strain evidence="7">MSU</strain>
    </source>
</reference>
<reference evidence="8 10" key="3">
    <citation type="submission" date="2016-11" db="EMBL/GenBank/DDBJ databases">
        <title>Whole genomes of Flavobacteriaceae.</title>
        <authorList>
            <person name="Stine C."/>
            <person name="Li C."/>
            <person name="Tadesse D."/>
        </authorList>
    </citation>
    <scope>NUCLEOTIDE SEQUENCE [LARGE SCALE GENOMIC DNA]</scope>
    <source>
        <strain evidence="8 10">ATCC BAA-2541</strain>
    </source>
</reference>
<keyword evidence="10" id="KW-1185">Reference proteome</keyword>
<evidence type="ECO:0000313" key="9">
    <source>
        <dbReference type="Proteomes" id="UP000180252"/>
    </source>
</evidence>
<evidence type="ECO:0000256" key="3">
    <source>
        <dbReference type="ARBA" id="ARBA00022989"/>
    </source>
</evidence>